<gene>
    <name evidence="2" type="ORF">AB2U05_32755</name>
</gene>
<dbReference type="RefSeq" id="WP_369185162.1">
    <property type="nucleotide sequence ID" value="NZ_CP163445.1"/>
</dbReference>
<protein>
    <recommendedName>
        <fullName evidence="3">Helix-turn-helix domain-containing protein</fullName>
    </recommendedName>
</protein>
<organism evidence="2">
    <name type="scientific">Streptomyces sp. Y1</name>
    <dbReference type="NCBI Taxonomy" id="3238634"/>
    <lineage>
        <taxon>Bacteria</taxon>
        <taxon>Bacillati</taxon>
        <taxon>Actinomycetota</taxon>
        <taxon>Actinomycetes</taxon>
        <taxon>Kitasatosporales</taxon>
        <taxon>Streptomycetaceae</taxon>
        <taxon>Streptomyces</taxon>
    </lineage>
</organism>
<evidence type="ECO:0000313" key="2">
    <source>
        <dbReference type="EMBL" id="XDQ82932.1"/>
    </source>
</evidence>
<feature type="region of interest" description="Disordered" evidence="1">
    <location>
        <begin position="117"/>
        <end position="183"/>
    </location>
</feature>
<evidence type="ECO:0000256" key="1">
    <source>
        <dbReference type="SAM" id="MobiDB-lite"/>
    </source>
</evidence>
<dbReference type="AlphaFoldDB" id="A0AB39TUL7"/>
<evidence type="ECO:0008006" key="3">
    <source>
        <dbReference type="Google" id="ProtNLM"/>
    </source>
</evidence>
<name>A0AB39TUL7_9ACTN</name>
<dbReference type="EMBL" id="CP163445">
    <property type="protein sequence ID" value="XDQ82932.1"/>
    <property type="molecule type" value="Genomic_DNA"/>
</dbReference>
<sequence>MREHPGVWHQERELPMRVHRTEHVRNFTVLPNCMLQYRRLSYTARGLLADLLSRPDGWREDGRHMADTSPQGRSAIRKALKELTDAGLYRVEKIRLPDGTIITETHVYDTPQLTGIPGVTRPVSGEATTGGADALPKDRFKGTSLPAEQPGEPVLADEQPTRTGGREEDPEDEADEQPVAVPDEQVSEAVATLFRVIHPEPRLRLGQAEAEELAPLVAQWLEHGATQADLAHALLLGLPAPVHSAVAVLRYRLERKMPPAQAAVRPAAARYAECAKCHDPVPQPGICRACAGLGRRPAEPASGAQIAAEGAARVRAAMNAARSTFGSKDLAPIS</sequence>
<reference evidence="2" key="1">
    <citation type="submission" date="2024-07" db="EMBL/GenBank/DDBJ databases">
        <authorList>
            <person name="Yu S.T."/>
        </authorList>
    </citation>
    <scope>NUCLEOTIDE SEQUENCE</scope>
    <source>
        <strain evidence="2">Y1</strain>
    </source>
</reference>
<accession>A0AB39TUL7</accession>
<proteinExistence type="predicted"/>